<protein>
    <recommendedName>
        <fullName evidence="8">HTH myb-type domain-containing protein</fullName>
    </recommendedName>
</protein>
<dbReference type="InterPro" id="IPR009057">
    <property type="entry name" value="Homeodomain-like_sf"/>
</dbReference>
<evidence type="ECO:0000256" key="7">
    <source>
        <dbReference type="SAM" id="MobiDB-lite"/>
    </source>
</evidence>
<feature type="compositionally biased region" description="Polar residues" evidence="7">
    <location>
        <begin position="265"/>
        <end position="276"/>
    </location>
</feature>
<dbReference type="FunFam" id="1.10.10.60:FF:000002">
    <property type="entry name" value="Myb family transcription factor"/>
    <property type="match status" value="1"/>
</dbReference>
<dbReference type="EMBL" id="JAVIJP010000009">
    <property type="protein sequence ID" value="KAL3647705.1"/>
    <property type="molecule type" value="Genomic_DNA"/>
</dbReference>
<keyword evidence="5" id="KW-0804">Transcription</keyword>
<comment type="caution">
    <text evidence="9">The sequence shown here is derived from an EMBL/GenBank/DDBJ whole genome shotgun (WGS) entry which is preliminary data.</text>
</comment>
<keyword evidence="4" id="KW-0175">Coiled coil</keyword>
<name>A0ABD3DZM8_9LAMI</name>
<dbReference type="PANTHER" id="PTHR31499:SF80">
    <property type="entry name" value="HTH MYB-TYPE DOMAIN-CONTAINING PROTEIN"/>
    <property type="match status" value="1"/>
</dbReference>
<comment type="similarity">
    <text evidence="2">Belongs to the MYB-CC family.</text>
</comment>
<gene>
    <name evidence="9" type="ORF">CASFOL_008673</name>
</gene>
<organism evidence="9 10">
    <name type="scientific">Castilleja foliolosa</name>
    <dbReference type="NCBI Taxonomy" id="1961234"/>
    <lineage>
        <taxon>Eukaryota</taxon>
        <taxon>Viridiplantae</taxon>
        <taxon>Streptophyta</taxon>
        <taxon>Embryophyta</taxon>
        <taxon>Tracheophyta</taxon>
        <taxon>Spermatophyta</taxon>
        <taxon>Magnoliopsida</taxon>
        <taxon>eudicotyledons</taxon>
        <taxon>Gunneridae</taxon>
        <taxon>Pentapetalae</taxon>
        <taxon>asterids</taxon>
        <taxon>lamiids</taxon>
        <taxon>Lamiales</taxon>
        <taxon>Orobanchaceae</taxon>
        <taxon>Pedicularideae</taxon>
        <taxon>Castillejinae</taxon>
        <taxon>Castilleja</taxon>
    </lineage>
</organism>
<evidence type="ECO:0000313" key="10">
    <source>
        <dbReference type="Proteomes" id="UP001632038"/>
    </source>
</evidence>
<keyword evidence="3" id="KW-0805">Transcription regulation</keyword>
<dbReference type="Pfam" id="PF14379">
    <property type="entry name" value="Myb_CC_LHEQLE"/>
    <property type="match status" value="1"/>
</dbReference>
<feature type="region of interest" description="Disordered" evidence="7">
    <location>
        <begin position="439"/>
        <end position="500"/>
    </location>
</feature>
<dbReference type="Pfam" id="PF00249">
    <property type="entry name" value="Myb_DNA-binding"/>
    <property type="match status" value="1"/>
</dbReference>
<dbReference type="SUPFAM" id="SSF46689">
    <property type="entry name" value="Homeodomain-like"/>
    <property type="match status" value="1"/>
</dbReference>
<evidence type="ECO:0000256" key="5">
    <source>
        <dbReference type="ARBA" id="ARBA00023163"/>
    </source>
</evidence>
<evidence type="ECO:0000256" key="2">
    <source>
        <dbReference type="ARBA" id="ARBA00006783"/>
    </source>
</evidence>
<dbReference type="Gene3D" id="1.10.10.60">
    <property type="entry name" value="Homeodomain-like"/>
    <property type="match status" value="1"/>
</dbReference>
<dbReference type="InterPro" id="IPR017930">
    <property type="entry name" value="Myb_dom"/>
</dbReference>
<dbReference type="InterPro" id="IPR006447">
    <property type="entry name" value="Myb_dom_plants"/>
</dbReference>
<evidence type="ECO:0000313" key="9">
    <source>
        <dbReference type="EMBL" id="KAL3647705.1"/>
    </source>
</evidence>
<reference evidence="10" key="1">
    <citation type="journal article" date="2024" name="IScience">
        <title>Strigolactones Initiate the Formation of Haustorium-like Structures in Castilleja.</title>
        <authorList>
            <person name="Buerger M."/>
            <person name="Peterson D."/>
            <person name="Chory J."/>
        </authorList>
    </citation>
    <scope>NUCLEOTIDE SEQUENCE [LARGE SCALE GENOMIC DNA]</scope>
</reference>
<feature type="compositionally biased region" description="Basic and acidic residues" evidence="7">
    <location>
        <begin position="455"/>
        <end position="465"/>
    </location>
</feature>
<dbReference type="PANTHER" id="PTHR31499">
    <property type="entry name" value="MYB FAMILY TRANSCRIPTION FACTOR PHL11"/>
    <property type="match status" value="1"/>
</dbReference>
<proteinExistence type="inferred from homology"/>
<feature type="domain" description="HTH myb-type" evidence="8">
    <location>
        <begin position="301"/>
        <end position="359"/>
    </location>
</feature>
<accession>A0ABD3DZM8</accession>
<dbReference type="NCBIfam" id="TIGR01557">
    <property type="entry name" value="myb_SHAQKYF"/>
    <property type="match status" value="1"/>
</dbReference>
<comment type="subcellular location">
    <subcellularLocation>
        <location evidence="1">Nucleus</location>
    </subcellularLocation>
</comment>
<evidence type="ECO:0000256" key="6">
    <source>
        <dbReference type="ARBA" id="ARBA00023242"/>
    </source>
</evidence>
<evidence type="ECO:0000256" key="1">
    <source>
        <dbReference type="ARBA" id="ARBA00004123"/>
    </source>
</evidence>
<feature type="region of interest" description="Disordered" evidence="7">
    <location>
        <begin position="265"/>
        <end position="303"/>
    </location>
</feature>
<dbReference type="InterPro" id="IPR025756">
    <property type="entry name" value="Myb_CC_LHEQLE"/>
</dbReference>
<evidence type="ECO:0000259" key="8">
    <source>
        <dbReference type="PROSITE" id="PS51294"/>
    </source>
</evidence>
<dbReference type="PROSITE" id="PS51294">
    <property type="entry name" value="HTH_MYB"/>
    <property type="match status" value="1"/>
</dbReference>
<evidence type="ECO:0000256" key="4">
    <source>
        <dbReference type="ARBA" id="ARBA00023054"/>
    </source>
</evidence>
<dbReference type="GO" id="GO:0005634">
    <property type="term" value="C:nucleus"/>
    <property type="evidence" value="ECO:0007669"/>
    <property type="project" value="UniProtKB-SubCell"/>
</dbReference>
<sequence>MKAKPPLSIQRSNAGQISNFGASTALSSSFPILPTPLQETCPTFSRPHQLMQRPPSVVSPLSSDSGVSGHIFSSSSGFSTDLHFSSVQQQEKHLTQSPFISQSTSSVKSVILPNSVDSMVLQSTASSQFNKGSNDSWSTDVLPDFLDFPMSTTILNGQLDGGHNDGIAVPSEDLGKPNDWQDWADQLITDNDALITTDWNGLLADASIADAQPKASYQISQPSTNISTQQPCISQQLPGTPVEICTSGGGQSSLANAAAYQISQPSTNTSTQQPCISQRLPGTPVEISTSGGGQSSSANAASGKQRMRWTPELHETFLEAVNKLGGRATPKGVLKLMKVEGLTIYHVKSHLQKYRTARYKPETAEESSEKKTVSIEDLTSLDLKTGIEITEALRLQMEVQKRLHEQLEIQRNLQLRIEEQGRYLQMMFEKQCKSDVDLVKGSSSTTENQSTDNNVLKDGDKKETENEAAENPKAVELDNPETSVGGTSDLPPMKRARVAE</sequence>
<evidence type="ECO:0000256" key="3">
    <source>
        <dbReference type="ARBA" id="ARBA00023015"/>
    </source>
</evidence>
<dbReference type="InterPro" id="IPR001005">
    <property type="entry name" value="SANT/Myb"/>
</dbReference>
<keyword evidence="10" id="KW-1185">Reference proteome</keyword>
<feature type="compositionally biased region" description="Polar residues" evidence="7">
    <location>
        <begin position="441"/>
        <end position="454"/>
    </location>
</feature>
<dbReference type="Proteomes" id="UP001632038">
    <property type="component" value="Unassembled WGS sequence"/>
</dbReference>
<dbReference type="AlphaFoldDB" id="A0ABD3DZM8"/>
<dbReference type="InterPro" id="IPR046955">
    <property type="entry name" value="PHR1-like"/>
</dbReference>
<keyword evidence="6" id="KW-0539">Nucleus</keyword>